<evidence type="ECO:0000313" key="2">
    <source>
        <dbReference type="EMBL" id="OGH93857.1"/>
    </source>
</evidence>
<dbReference type="AlphaFoldDB" id="A0A1F6PCF4"/>
<organism evidence="2 3">
    <name type="scientific">Candidatus Magasanikbacteria bacterium RIFOXYD2_FULL_41_14</name>
    <dbReference type="NCBI Taxonomy" id="1798709"/>
    <lineage>
        <taxon>Bacteria</taxon>
        <taxon>Candidatus Magasanikiibacteriota</taxon>
    </lineage>
</organism>
<sequence>MGDISSQNNGIVFFKSKTIRRTLFNKEWWFSVIDVVEALTDSVNPRDYWYKMKIRLKDEEKVELSTICLQLKLESSDGKKYETDCADTEGIFRIIQSIPSPKAEPFKRWLAKVGYERVQEIENPELATKRTKLLYKLKGYPEDWIEKRMRGIAVCEELTDEWQKRGAREEKDYEILTAEISKATFGVTPAEYKKMKGLKKHNLRDHMDDFELILTMLGERTATEIHRTKDTKGVPRLKDDAREGGQIAGSARKMIERKIKRTVVTNNNFLDIKNRKKLK</sequence>
<dbReference type="SMART" id="SM01040">
    <property type="entry name" value="Bro-N"/>
    <property type="match status" value="1"/>
</dbReference>
<dbReference type="Proteomes" id="UP000178254">
    <property type="component" value="Unassembled WGS sequence"/>
</dbReference>
<accession>A0A1F6PCF4</accession>
<comment type="caution">
    <text evidence="2">The sequence shown here is derived from an EMBL/GenBank/DDBJ whole genome shotgun (WGS) entry which is preliminary data.</text>
</comment>
<protein>
    <submittedName>
        <fullName evidence="2">Phage antirepressor protein</fullName>
    </submittedName>
</protein>
<evidence type="ECO:0000259" key="1">
    <source>
        <dbReference type="PROSITE" id="PS51750"/>
    </source>
</evidence>
<evidence type="ECO:0000313" key="3">
    <source>
        <dbReference type="Proteomes" id="UP000178254"/>
    </source>
</evidence>
<feature type="domain" description="Bro-N" evidence="1">
    <location>
        <begin position="1"/>
        <end position="122"/>
    </location>
</feature>
<proteinExistence type="predicted"/>
<dbReference type="InterPro" id="IPR003497">
    <property type="entry name" value="BRO_N_domain"/>
</dbReference>
<dbReference type="STRING" id="1798709.A2538_03275"/>
<gene>
    <name evidence="2" type="ORF">A2538_03275</name>
</gene>
<dbReference type="PROSITE" id="PS51750">
    <property type="entry name" value="BRO_N"/>
    <property type="match status" value="1"/>
</dbReference>
<reference evidence="2 3" key="1">
    <citation type="journal article" date="2016" name="Nat. Commun.">
        <title>Thousands of microbial genomes shed light on interconnected biogeochemical processes in an aquifer system.</title>
        <authorList>
            <person name="Anantharaman K."/>
            <person name="Brown C.T."/>
            <person name="Hug L.A."/>
            <person name="Sharon I."/>
            <person name="Castelle C.J."/>
            <person name="Probst A.J."/>
            <person name="Thomas B.C."/>
            <person name="Singh A."/>
            <person name="Wilkins M.J."/>
            <person name="Karaoz U."/>
            <person name="Brodie E.L."/>
            <person name="Williams K.H."/>
            <person name="Hubbard S.S."/>
            <person name="Banfield J.F."/>
        </authorList>
    </citation>
    <scope>NUCLEOTIDE SEQUENCE [LARGE SCALE GENOMIC DNA]</scope>
</reference>
<dbReference type="Pfam" id="PF02498">
    <property type="entry name" value="Bro-N"/>
    <property type="match status" value="1"/>
</dbReference>
<name>A0A1F6PCF4_9BACT</name>
<dbReference type="EMBL" id="MFRE01000019">
    <property type="protein sequence ID" value="OGH93857.1"/>
    <property type="molecule type" value="Genomic_DNA"/>
</dbReference>